<dbReference type="SUPFAM" id="SSF52317">
    <property type="entry name" value="Class I glutamine amidotransferase-like"/>
    <property type="match status" value="1"/>
</dbReference>
<keyword evidence="3" id="KW-0028">Amino-acid biosynthesis</keyword>
<organism evidence="11 12">
    <name type="scientific">Tuber aestivum</name>
    <name type="common">summer truffle</name>
    <dbReference type="NCBI Taxonomy" id="59557"/>
    <lineage>
        <taxon>Eukaryota</taxon>
        <taxon>Fungi</taxon>
        <taxon>Dikarya</taxon>
        <taxon>Ascomycota</taxon>
        <taxon>Pezizomycotina</taxon>
        <taxon>Pezizomycetes</taxon>
        <taxon>Pezizales</taxon>
        <taxon>Tuberaceae</taxon>
        <taxon>Tuber</taxon>
    </lineage>
</organism>
<name>A0A292Q663_9PEZI</name>
<evidence type="ECO:0000256" key="4">
    <source>
        <dbReference type="ARBA" id="ARBA00022801"/>
    </source>
</evidence>
<evidence type="ECO:0000256" key="6">
    <source>
        <dbReference type="ARBA" id="ARBA00023102"/>
    </source>
</evidence>
<dbReference type="Pfam" id="PF00117">
    <property type="entry name" value="GATase"/>
    <property type="match status" value="1"/>
</dbReference>
<reference evidence="11" key="1">
    <citation type="submission" date="2015-10" db="EMBL/GenBank/DDBJ databases">
        <authorList>
            <person name="Regsiter A."/>
            <person name="william w."/>
        </authorList>
    </citation>
    <scope>NUCLEOTIDE SEQUENCE</scope>
    <source>
        <strain evidence="11">Montdore</strain>
    </source>
</reference>
<dbReference type="NCBIfam" id="TIGR03573">
    <property type="entry name" value="WbuX"/>
    <property type="match status" value="1"/>
</dbReference>
<evidence type="ECO:0000256" key="5">
    <source>
        <dbReference type="ARBA" id="ARBA00022962"/>
    </source>
</evidence>
<sequence length="558" mass="63481">MDTSDPHISFDAQGSCEYCGNFRTNIQPNWHVDVRGEAQLMRIADRIKADGKGRDFDCIIGLSGGLDSSYLVYVAKEVMGLRPLLFHVDAGWNTDQAVGNIEKLVDGLGLDLYTEVINWEEMKSLQLAFLKAQVADQDIPQDTAFFSGLYKFAKAHKIKYVLTGGNFSTECCREPEEWGAYPGIDKTLINDIHRQFGSRKLKSFPIVDVLAYKIYYRYVLGMQVVRPLNLVPYIKHDAEATLERLFGWKKFQHKHHESRFTRFYEDYWMPRKFGYEKRRAHFSSLIMTGQMTREAALERISKPELDEQFLKSEFEYVASKLDLTVAGLQELFDGKNKTFHDYKNKRFMIGLGARMIAIIDYGLGNIQAFVNVYKRLHIPVTVARTTEDLSAATKLILPGVGAFDHAMEQLNASGMRATLDELVLVRKIPVIGICVGMQMLADSSEEGLLPGLGWVPGRVRHFRSVTGLSHLPLPHMGWNDIESQPGHSLFKGLELEARFYFLHSFYFECAQKVHEAARTEYGLNFSCAVSVDNIYGVQFHPEKSHHFGVALLKNFAEL</sequence>
<dbReference type="InterPro" id="IPR010139">
    <property type="entry name" value="Imidazole-glycPsynth_HisH"/>
</dbReference>
<dbReference type="EMBL" id="LN890959">
    <property type="protein sequence ID" value="CUS14445.1"/>
    <property type="molecule type" value="Genomic_DNA"/>
</dbReference>
<dbReference type="InterPro" id="IPR020022">
    <property type="entry name" value="N-acetyl_sugar_amidoTrfase"/>
</dbReference>
<dbReference type="UniPathway" id="UPA00031">
    <property type="reaction ID" value="UER00010"/>
</dbReference>
<dbReference type="CDD" id="cd01748">
    <property type="entry name" value="GATase1_IGP_Synthase"/>
    <property type="match status" value="1"/>
</dbReference>
<feature type="domain" description="Glutamine amidotransferase" evidence="10">
    <location>
        <begin position="358"/>
        <end position="555"/>
    </location>
</feature>
<evidence type="ECO:0000256" key="1">
    <source>
        <dbReference type="ARBA" id="ARBA00005091"/>
    </source>
</evidence>
<dbReference type="Gene3D" id="3.40.50.620">
    <property type="entry name" value="HUPs"/>
    <property type="match status" value="1"/>
</dbReference>
<comment type="catalytic activity">
    <reaction evidence="8">
        <text>5-[(5-phospho-1-deoxy-D-ribulos-1-ylimino)methylamino]-1-(5-phospho-beta-D-ribosyl)imidazole-4-carboxamide + L-glutamine = D-erythro-1-(imidazol-4-yl)glycerol 3-phosphate + 5-amino-1-(5-phospho-beta-D-ribosyl)imidazole-4-carboxamide + L-glutamate + H(+)</text>
        <dbReference type="Rhea" id="RHEA:24793"/>
        <dbReference type="ChEBI" id="CHEBI:15378"/>
        <dbReference type="ChEBI" id="CHEBI:29985"/>
        <dbReference type="ChEBI" id="CHEBI:58278"/>
        <dbReference type="ChEBI" id="CHEBI:58359"/>
        <dbReference type="ChEBI" id="CHEBI:58475"/>
        <dbReference type="ChEBI" id="CHEBI:58525"/>
        <dbReference type="EC" id="4.3.2.10"/>
    </reaction>
</comment>
<dbReference type="InterPro" id="IPR029062">
    <property type="entry name" value="Class_I_gatase-like"/>
</dbReference>
<proteinExistence type="inferred from homology"/>
<dbReference type="CDD" id="cd01996">
    <property type="entry name" value="AANH_WbpG-like"/>
    <property type="match status" value="1"/>
</dbReference>
<dbReference type="Proteomes" id="UP001412239">
    <property type="component" value="Unassembled WGS sequence"/>
</dbReference>
<dbReference type="InterPro" id="IPR014729">
    <property type="entry name" value="Rossmann-like_a/b/a_fold"/>
</dbReference>
<evidence type="ECO:0000256" key="9">
    <source>
        <dbReference type="ARBA" id="ARBA00049534"/>
    </source>
</evidence>
<keyword evidence="12" id="KW-1185">Reference proteome</keyword>
<dbReference type="SUPFAM" id="SSF52402">
    <property type="entry name" value="Adenine nucleotide alpha hydrolases-like"/>
    <property type="match status" value="1"/>
</dbReference>
<evidence type="ECO:0000313" key="12">
    <source>
        <dbReference type="Proteomes" id="UP001412239"/>
    </source>
</evidence>
<keyword evidence="5" id="KW-0315">Glutamine amidotransferase</keyword>
<dbReference type="GO" id="GO:0004359">
    <property type="term" value="F:glutaminase activity"/>
    <property type="evidence" value="ECO:0007669"/>
    <property type="project" value="UniProtKB-EC"/>
</dbReference>
<gene>
    <name evidence="11" type="ORF">GSTUAT00001496001</name>
</gene>
<keyword evidence="4" id="KW-0378">Hydrolase</keyword>
<dbReference type="InterPro" id="IPR017926">
    <property type="entry name" value="GATASE"/>
</dbReference>
<protein>
    <recommendedName>
        <fullName evidence="10">Glutamine amidotransferase domain-containing protein</fullName>
    </recommendedName>
</protein>
<comment type="pathway">
    <text evidence="1">Amino-acid biosynthesis; L-histidine biosynthesis; L-histidine from 5-phospho-alpha-D-ribose 1-diphosphate: step 5/9.</text>
</comment>
<evidence type="ECO:0000256" key="7">
    <source>
        <dbReference type="ARBA" id="ARBA00023239"/>
    </source>
</evidence>
<dbReference type="GO" id="GO:0000107">
    <property type="term" value="F:imidazoleglycerol-phosphate synthase activity"/>
    <property type="evidence" value="ECO:0007669"/>
    <property type="project" value="TreeGrafter"/>
</dbReference>
<comment type="subunit">
    <text evidence="2">Heterodimer of HisH and HisF.</text>
</comment>
<keyword evidence="7" id="KW-0456">Lyase</keyword>
<evidence type="ECO:0000256" key="3">
    <source>
        <dbReference type="ARBA" id="ARBA00022605"/>
    </source>
</evidence>
<comment type="catalytic activity">
    <reaction evidence="9">
        <text>L-glutamine + H2O = L-glutamate + NH4(+)</text>
        <dbReference type="Rhea" id="RHEA:15889"/>
        <dbReference type="ChEBI" id="CHEBI:15377"/>
        <dbReference type="ChEBI" id="CHEBI:28938"/>
        <dbReference type="ChEBI" id="CHEBI:29985"/>
        <dbReference type="ChEBI" id="CHEBI:58359"/>
        <dbReference type="EC" id="3.5.1.2"/>
    </reaction>
</comment>
<dbReference type="GO" id="GO:0016829">
    <property type="term" value="F:lyase activity"/>
    <property type="evidence" value="ECO:0007669"/>
    <property type="project" value="UniProtKB-KW"/>
</dbReference>
<dbReference type="GO" id="GO:0000105">
    <property type="term" value="P:L-histidine biosynthetic process"/>
    <property type="evidence" value="ECO:0007669"/>
    <property type="project" value="UniProtKB-UniPathway"/>
</dbReference>
<dbReference type="HAMAP" id="MF_00278">
    <property type="entry name" value="HisH"/>
    <property type="match status" value="1"/>
</dbReference>
<dbReference type="AlphaFoldDB" id="A0A292Q663"/>
<dbReference type="PANTHER" id="PTHR42701:SF1">
    <property type="entry name" value="IMIDAZOLE GLYCEROL PHOSPHATE SYNTHASE SUBUNIT HISH"/>
    <property type="match status" value="1"/>
</dbReference>
<dbReference type="NCBIfam" id="TIGR01855">
    <property type="entry name" value="IMP_synth_hisH"/>
    <property type="match status" value="1"/>
</dbReference>
<accession>A0A292Q663</accession>
<dbReference type="PROSITE" id="PS51273">
    <property type="entry name" value="GATASE_TYPE_1"/>
    <property type="match status" value="1"/>
</dbReference>
<evidence type="ECO:0000256" key="2">
    <source>
        <dbReference type="ARBA" id="ARBA00011152"/>
    </source>
</evidence>
<dbReference type="PANTHER" id="PTHR42701">
    <property type="entry name" value="IMIDAZOLE GLYCEROL PHOSPHATE SYNTHASE SUBUNIT HISH"/>
    <property type="match status" value="1"/>
</dbReference>
<evidence type="ECO:0000313" key="11">
    <source>
        <dbReference type="EMBL" id="CUS14445.1"/>
    </source>
</evidence>
<dbReference type="Gene3D" id="3.40.50.880">
    <property type="match status" value="1"/>
</dbReference>
<keyword evidence="6" id="KW-0368">Histidine biosynthesis</keyword>
<evidence type="ECO:0000259" key="10">
    <source>
        <dbReference type="Pfam" id="PF00117"/>
    </source>
</evidence>
<evidence type="ECO:0000256" key="8">
    <source>
        <dbReference type="ARBA" id="ARBA00047838"/>
    </source>
</evidence>